<comment type="caution">
    <text evidence="2">The sequence shown here is derived from an EMBL/GenBank/DDBJ whole genome shotgun (WGS) entry which is preliminary data.</text>
</comment>
<dbReference type="EMBL" id="BMED01000001">
    <property type="protein sequence ID" value="GGC63696.1"/>
    <property type="molecule type" value="Genomic_DNA"/>
</dbReference>
<evidence type="ECO:0000256" key="1">
    <source>
        <dbReference type="SAM" id="MobiDB-lite"/>
    </source>
</evidence>
<reference evidence="2" key="2">
    <citation type="submission" date="2020-09" db="EMBL/GenBank/DDBJ databases">
        <authorList>
            <person name="Sun Q."/>
            <person name="Zhou Y."/>
        </authorList>
    </citation>
    <scope>NUCLEOTIDE SEQUENCE</scope>
    <source>
        <strain evidence="2">CGMCC 1.10998</strain>
    </source>
</reference>
<evidence type="ECO:0000313" key="2">
    <source>
        <dbReference type="EMBL" id="GGC63696.1"/>
    </source>
</evidence>
<gene>
    <name evidence="2" type="ORF">GCM10011396_08360</name>
</gene>
<name>A0A916U9M2_9BURK</name>
<dbReference type="RefSeq" id="WP_188564698.1">
    <property type="nucleotide sequence ID" value="NZ_BMED01000001.1"/>
</dbReference>
<dbReference type="Proteomes" id="UP000637423">
    <property type="component" value="Unassembled WGS sequence"/>
</dbReference>
<accession>A0A916U9M2</accession>
<proteinExistence type="predicted"/>
<protein>
    <submittedName>
        <fullName evidence="2">Uncharacterized protein</fullName>
    </submittedName>
</protein>
<organism evidence="2 3">
    <name type="scientific">Undibacterium terreum</name>
    <dbReference type="NCBI Taxonomy" id="1224302"/>
    <lineage>
        <taxon>Bacteria</taxon>
        <taxon>Pseudomonadati</taxon>
        <taxon>Pseudomonadota</taxon>
        <taxon>Betaproteobacteria</taxon>
        <taxon>Burkholderiales</taxon>
        <taxon>Oxalobacteraceae</taxon>
        <taxon>Undibacterium</taxon>
    </lineage>
</organism>
<keyword evidence="3" id="KW-1185">Reference proteome</keyword>
<sequence length="990" mass="104045">MSTLNISWLKNTLANQGQELSLLAALLKAMKALKDDPATPSQEWFEVLNLLVKALDSGQKPGAAISDGDWAILQAEWASLRAALGDQLPTALRPLTLKLSELAIATIPPSKAVGLLSYPLVSATTANTGAATLAGLGFQTSIAANGQAIASVESDSRAPDWASKIGYVNPDAECFFRIGLQGGLGASAGVTASPAWGSIGISASAQGAAFLDHCFNYPSSRYVAQALLNSLEILPAPGKLSSMLETCQGDDFAIASLDVSGTLSLKGNISAGKVLATSFASPTSAAGSITASVGLSASLAVSWALNGDYHLTVRKTGKFATARLERKISKTSGTTIDLSAQLSITGLQAALDPVLAQVFPSAQPLIARLGKLSDLHGLARDTLVQQLGLAGNSEWDQIAQALVDIGTGGGKTAIASLATAIQAELDGFANRYLDQGSAEIQKTSTALITLITGKLEAADIKNANFSQEILAKLQALSTRVDDAVKELANRIHTADASAATQIAQALNIPATGIANFVTQLQGIITPATSAVGKWLASYEAARTRIAQTVAKIESSKLGLALAYSSEQQNDSAVLLEVAFKQDTPASQALYQAFWLGQLDRYPQLLEACKSNGSAEEIQSIFSQTQQRKISYGFELNFFGLLTAAASTTELDKVSVSSDGQGRILAASDSVSLASAVSLNTASSEASLSLNLEMLAIPDSPPPFNAEFKASGDNISQDNVHQFFRLIEDVGAMTSGIGARVENFLFAGPSGTAARVAQTQIDGTCLLDLGQWNRLLQSSPDAVYQATHQSCMKALTSAVRTGAERGGTDGSPAQWLAEWLTYTGWTEQKFWVQASASPSGKAWSDTVLGSPASDQDPFPISDPLTPRAERASLRRLWEIEKISGGARSAWGAVQAEAAFLAQLPAMIPAAPDSQVTIIRNRLSLLSASIRQGFAVAFRYDIPDLQQPIKVSWRFLGLSLALAQLASPDEPLKFIAKLEADEQGQKIGKLFV</sequence>
<evidence type="ECO:0000313" key="3">
    <source>
        <dbReference type="Proteomes" id="UP000637423"/>
    </source>
</evidence>
<feature type="region of interest" description="Disordered" evidence="1">
    <location>
        <begin position="842"/>
        <end position="863"/>
    </location>
</feature>
<dbReference type="AlphaFoldDB" id="A0A916U9M2"/>
<reference evidence="2" key="1">
    <citation type="journal article" date="2014" name="Int. J. Syst. Evol. Microbiol.">
        <title>Complete genome sequence of Corynebacterium casei LMG S-19264T (=DSM 44701T), isolated from a smear-ripened cheese.</title>
        <authorList>
            <consortium name="US DOE Joint Genome Institute (JGI-PGF)"/>
            <person name="Walter F."/>
            <person name="Albersmeier A."/>
            <person name="Kalinowski J."/>
            <person name="Ruckert C."/>
        </authorList>
    </citation>
    <scope>NUCLEOTIDE SEQUENCE</scope>
    <source>
        <strain evidence="2">CGMCC 1.10998</strain>
    </source>
</reference>